<evidence type="ECO:0000313" key="1">
    <source>
        <dbReference type="EMBL" id="KWW11137.1"/>
    </source>
</evidence>
<dbReference type="EMBL" id="LNNH01000056">
    <property type="protein sequence ID" value="KWW11137.1"/>
    <property type="molecule type" value="Genomic_DNA"/>
</dbReference>
<reference evidence="1 2" key="1">
    <citation type="submission" date="2015-11" db="EMBL/GenBank/DDBJ databases">
        <title>Genome Sequence of Bacillus simplex strain VanAntwerpen2.</title>
        <authorList>
            <person name="Couger M.B."/>
        </authorList>
    </citation>
    <scope>NUCLEOTIDE SEQUENCE [LARGE SCALE GENOMIC DNA]</scope>
    <source>
        <strain evidence="1 2">VanAntwerpen02</strain>
    </source>
</reference>
<sequence length="86" mass="10059">MKYYKVSNSGFDSKVIVANSGYEALGYYLMEIDEQLGFVDDIDVDEVDADERVEISYTGYPIYKTLQEIYQEKEFWEVPHVVIEVE</sequence>
<dbReference type="AlphaFoldDB" id="A0A109MS59"/>
<dbReference type="RefSeq" id="WP_061144449.1">
    <property type="nucleotide sequence ID" value="NZ_LNNH01000056.1"/>
</dbReference>
<accession>A0A109MS59</accession>
<evidence type="ECO:0000313" key="2">
    <source>
        <dbReference type="Proteomes" id="UP000064189"/>
    </source>
</evidence>
<comment type="caution">
    <text evidence="1">The sequence shown here is derived from an EMBL/GenBank/DDBJ whole genome shotgun (WGS) entry which is preliminary data.</text>
</comment>
<proteinExistence type="predicted"/>
<dbReference type="Proteomes" id="UP000064189">
    <property type="component" value="Unassembled WGS sequence"/>
</dbReference>
<protein>
    <submittedName>
        <fullName evidence="1">Uncharacterized protein</fullName>
    </submittedName>
</protein>
<keyword evidence="2" id="KW-1185">Reference proteome</keyword>
<name>A0A109MS59_9BACI</name>
<gene>
    <name evidence="1" type="ORF">AS888_02880</name>
</gene>
<organism evidence="1 2">
    <name type="scientific">Peribacillus simplex</name>
    <dbReference type="NCBI Taxonomy" id="1478"/>
    <lineage>
        <taxon>Bacteria</taxon>
        <taxon>Bacillati</taxon>
        <taxon>Bacillota</taxon>
        <taxon>Bacilli</taxon>
        <taxon>Bacillales</taxon>
        <taxon>Bacillaceae</taxon>
        <taxon>Peribacillus</taxon>
    </lineage>
</organism>